<name>A0A6P8ICF7_ACTTE</name>
<organism evidence="1 2">
    <name type="scientific">Actinia tenebrosa</name>
    <name type="common">Australian red waratah sea anemone</name>
    <dbReference type="NCBI Taxonomy" id="6105"/>
    <lineage>
        <taxon>Eukaryota</taxon>
        <taxon>Metazoa</taxon>
        <taxon>Cnidaria</taxon>
        <taxon>Anthozoa</taxon>
        <taxon>Hexacorallia</taxon>
        <taxon>Actiniaria</taxon>
        <taxon>Actiniidae</taxon>
        <taxon>Actinia</taxon>
    </lineage>
</organism>
<dbReference type="AlphaFoldDB" id="A0A6P8ICF7"/>
<dbReference type="RefSeq" id="XP_031563392.1">
    <property type="nucleotide sequence ID" value="XM_031707532.1"/>
</dbReference>
<dbReference type="GeneID" id="116298946"/>
<proteinExistence type="predicted"/>
<dbReference type="Proteomes" id="UP000515163">
    <property type="component" value="Unplaced"/>
</dbReference>
<keyword evidence="1" id="KW-1185">Reference proteome</keyword>
<accession>A0A6P8ICF7</accession>
<protein>
    <submittedName>
        <fullName evidence="2">Uncharacterized protein LOC116298946</fullName>
    </submittedName>
</protein>
<dbReference type="KEGG" id="aten:116298946"/>
<dbReference type="InParanoid" id="A0A6P8ICF7"/>
<gene>
    <name evidence="2" type="primary">LOC116298946</name>
</gene>
<evidence type="ECO:0000313" key="1">
    <source>
        <dbReference type="Proteomes" id="UP000515163"/>
    </source>
</evidence>
<sequence>MSKTEDMDKLILVILVTAINLAFVRSMPQNVNVPSRKNCTKWEEGVLSKTLRSLCTLHDPNIRLITVNGSLLKTLRKEKKLTLYHPQAQRLPYGMPNFISRRKKREVQLFRLCEESLGGIFVLVDDQENLVYEIRTVQCGDGCYVGSGTVRIGDCVTKKKTIEVLVSDGCNGLKPKVIEVGCNCECMKYLQFL</sequence>
<reference evidence="2" key="1">
    <citation type="submission" date="2025-08" db="UniProtKB">
        <authorList>
            <consortium name="RefSeq"/>
        </authorList>
    </citation>
    <scope>IDENTIFICATION</scope>
</reference>
<evidence type="ECO:0000313" key="2">
    <source>
        <dbReference type="RefSeq" id="XP_031563392.1"/>
    </source>
</evidence>
<dbReference type="OrthoDB" id="5962267at2759"/>